<accession>A0A2V5M1B0</accession>
<name>A0A2V5M1B0_9MICC</name>
<evidence type="ECO:0000313" key="1">
    <source>
        <dbReference type="EMBL" id="PYI68936.1"/>
    </source>
</evidence>
<evidence type="ECO:0000313" key="2">
    <source>
        <dbReference type="Proteomes" id="UP000247832"/>
    </source>
</evidence>
<dbReference type="AlphaFoldDB" id="A0A2V5M1B0"/>
<proteinExistence type="predicted"/>
<keyword evidence="2" id="KW-1185">Reference proteome</keyword>
<dbReference type="EMBL" id="QJVD01000003">
    <property type="protein sequence ID" value="PYI68936.1"/>
    <property type="molecule type" value="Genomic_DNA"/>
</dbReference>
<reference evidence="1 2" key="1">
    <citation type="submission" date="2018-05" db="EMBL/GenBank/DDBJ databases">
        <title>Genetic diversity of glacier-inhabiting Cryobacterium bacteria in China and description of Cryobacterium mengkeensis sp. nov. and Arthrobacter glacialis sp. nov.</title>
        <authorList>
            <person name="Liu Q."/>
            <person name="Xin Y.-H."/>
        </authorList>
    </citation>
    <scope>NUCLEOTIDE SEQUENCE [LARGE SCALE GENOMIC DNA]</scope>
    <source>
        <strain evidence="1 2">LI2</strain>
    </source>
</reference>
<protein>
    <submittedName>
        <fullName evidence="1">Uncharacterized protein</fullName>
    </submittedName>
</protein>
<dbReference type="Proteomes" id="UP000247832">
    <property type="component" value="Unassembled WGS sequence"/>
</dbReference>
<sequence>MRGEPGFDILLAVATAEGVEPVGVLRLRRGAVDELGQPVSLGGALCCAGQGEQGRAGLGKVSSRSAAPRRAAAAELFNSCAMPALRRPSVASFSLWMRAAERSATSSSSCLW</sequence>
<gene>
    <name evidence="1" type="ORF">CVV68_03765</name>
</gene>
<comment type="caution">
    <text evidence="1">The sequence shown here is derived from an EMBL/GenBank/DDBJ whole genome shotgun (WGS) entry which is preliminary data.</text>
</comment>
<organism evidence="1 2">
    <name type="scientific">Arthrobacter livingstonensis</name>
    <dbReference type="NCBI Taxonomy" id="670078"/>
    <lineage>
        <taxon>Bacteria</taxon>
        <taxon>Bacillati</taxon>
        <taxon>Actinomycetota</taxon>
        <taxon>Actinomycetes</taxon>
        <taxon>Micrococcales</taxon>
        <taxon>Micrococcaceae</taxon>
        <taxon>Arthrobacter</taxon>
    </lineage>
</organism>